<reference evidence="7 8" key="1">
    <citation type="journal article" date="2011" name="J. Gen. Appl. Microbiol.">
        <title>Draft genome sequencing of the enigmatic basidiomycete Mixia osmundae.</title>
        <authorList>
            <person name="Nishida H."/>
            <person name="Nagatsuka Y."/>
            <person name="Sugiyama J."/>
        </authorList>
    </citation>
    <scope>NUCLEOTIDE SEQUENCE [LARGE SCALE GENOMIC DNA]</scope>
    <source>
        <strain evidence="8">CBS 9802 / IAM 14324 / JCM 22182 / KY 12970</strain>
    </source>
</reference>
<dbReference type="InterPro" id="IPR036581">
    <property type="entry name" value="Cyanate_lyase_C_sf"/>
</dbReference>
<dbReference type="AlphaFoldDB" id="G7E9X6"/>
<dbReference type="HOGENOM" id="CLU_103452_1_0_1"/>
<dbReference type="Gene3D" id="3.30.1160.10">
    <property type="entry name" value="Cyanate lyase, C-terminal domain"/>
    <property type="match status" value="1"/>
</dbReference>
<dbReference type="GO" id="GO:0003677">
    <property type="term" value="F:DNA binding"/>
    <property type="evidence" value="ECO:0007669"/>
    <property type="project" value="InterPro"/>
</dbReference>
<dbReference type="InterPro" id="IPR001387">
    <property type="entry name" value="Cro/C1-type_HTH"/>
</dbReference>
<dbReference type="InParanoid" id="G7E9X6"/>
<protein>
    <recommendedName>
        <fullName evidence="5">Cyanate hydratase</fullName>
        <shortName evidence="5">Cyanase</shortName>
        <ecNumber evidence="5">4.2.1.104</ecNumber>
    </recommendedName>
    <alternativeName>
        <fullName evidence="5">Cyanate hydrolase</fullName>
    </alternativeName>
    <alternativeName>
        <fullName evidence="5">Cyanate lyase</fullName>
    </alternativeName>
</protein>
<dbReference type="CDD" id="cd00093">
    <property type="entry name" value="HTH_XRE"/>
    <property type="match status" value="1"/>
</dbReference>
<dbReference type="PIRSF" id="PIRSF001263">
    <property type="entry name" value="Cyanate_hydratas"/>
    <property type="match status" value="1"/>
</dbReference>
<feature type="active site" evidence="5">
    <location>
        <position position="129"/>
    </location>
</feature>
<comment type="similarity">
    <text evidence="5">Belongs to the cyanase family.</text>
</comment>
<feature type="active site" evidence="5">
    <location>
        <position position="106"/>
    </location>
</feature>
<comment type="function">
    <text evidence="4">Transcriptional coactivator that stimulates GCN4-dependent transcriptional activity by bridging the DNA-binding region of GCN4 and TBP (SPT15), thereby recruiting TBP to GCN4-bound promoters. Involved in induction of the ribosome quality control (RQC) pathway; a pathway that degrades nascent peptide chains during problematic translation. Required to prevent stalled ribosomes from frameshifting.</text>
</comment>
<comment type="catalytic activity">
    <reaction evidence="5">
        <text>cyanate + hydrogencarbonate + 3 H(+) = NH4(+) + 2 CO2</text>
        <dbReference type="Rhea" id="RHEA:11120"/>
        <dbReference type="ChEBI" id="CHEBI:15378"/>
        <dbReference type="ChEBI" id="CHEBI:16526"/>
        <dbReference type="ChEBI" id="CHEBI:17544"/>
        <dbReference type="ChEBI" id="CHEBI:28938"/>
        <dbReference type="ChEBI" id="CHEBI:29195"/>
        <dbReference type="EC" id="4.2.1.104"/>
    </reaction>
</comment>
<evidence type="ECO:0000256" key="3">
    <source>
        <dbReference type="ARBA" id="ARBA00023239"/>
    </source>
</evidence>
<feature type="active site" evidence="5">
    <location>
        <position position="103"/>
    </location>
</feature>
<dbReference type="PRINTS" id="PR01693">
    <property type="entry name" value="CYANASE"/>
</dbReference>
<keyword evidence="8" id="KW-1185">Reference proteome</keyword>
<comment type="function">
    <text evidence="1 5">Catalyzes the reaction of cyanate with bicarbonate to produce ammonia and carbon dioxide.</text>
</comment>
<name>G7E9X6_MIXOS</name>
<evidence type="ECO:0000313" key="8">
    <source>
        <dbReference type="Proteomes" id="UP000009131"/>
    </source>
</evidence>
<dbReference type="eggNOG" id="ENOG502S3YJ">
    <property type="taxonomic scope" value="Eukaryota"/>
</dbReference>
<accession>G7E9X6</accession>
<comment type="caution">
    <text evidence="7">The sequence shown here is derived from an EMBL/GenBank/DDBJ whole genome shotgun (WGS) entry which is preliminary data.</text>
</comment>
<gene>
    <name evidence="7" type="primary">Mo06144</name>
    <name evidence="5" type="synonym">cyn1</name>
    <name evidence="7" type="ORF">E5Q_06144</name>
</gene>
<dbReference type="SUPFAM" id="SSF55234">
    <property type="entry name" value="Cyanase C-terminal domain"/>
    <property type="match status" value="1"/>
</dbReference>
<dbReference type="GO" id="GO:0008824">
    <property type="term" value="F:cyanate hydratase activity"/>
    <property type="evidence" value="ECO:0007669"/>
    <property type="project" value="UniProtKB-UniRule"/>
</dbReference>
<dbReference type="EC" id="4.2.1.104" evidence="5"/>
<sequence>MAHISQVPDVGIYADIPSACRTLLSAKAKAGKTYDDLAKITGADEVLLAAIFFGQMKASPDVLKSICSTLDVPLESIAAELGEGFVPMRGTCKMPPTDPTIYRLYEALTVYGHPLKQIIYEKFGDGIMSAIAFRCKVEKIEEESGTRVQITFNGKWLPYAWK</sequence>
<keyword evidence="3 5" id="KW-0456">Lyase</keyword>
<dbReference type="SUPFAM" id="SSF47413">
    <property type="entry name" value="lambda repressor-like DNA-binding domains"/>
    <property type="match status" value="1"/>
</dbReference>
<proteinExistence type="inferred from homology"/>
<dbReference type="Gene3D" id="1.10.260.40">
    <property type="entry name" value="lambda repressor-like DNA-binding domains"/>
    <property type="match status" value="1"/>
</dbReference>
<dbReference type="InterPro" id="IPR010982">
    <property type="entry name" value="Lambda_DNA-bd_dom_sf"/>
</dbReference>
<evidence type="ECO:0000259" key="6">
    <source>
        <dbReference type="PROSITE" id="PS50943"/>
    </source>
</evidence>
<dbReference type="Pfam" id="PF02560">
    <property type="entry name" value="Cyanate_lyase"/>
    <property type="match status" value="1"/>
</dbReference>
<evidence type="ECO:0000256" key="2">
    <source>
        <dbReference type="ARBA" id="ARBA00009802"/>
    </source>
</evidence>
<dbReference type="NCBIfam" id="TIGR00673">
    <property type="entry name" value="cynS"/>
    <property type="match status" value="1"/>
</dbReference>
<comment type="similarity">
    <text evidence="2">Belongs to the MBF1 family.</text>
</comment>
<evidence type="ECO:0000256" key="5">
    <source>
        <dbReference type="HAMAP-Rule" id="MF_03139"/>
    </source>
</evidence>
<dbReference type="PROSITE" id="PS50943">
    <property type="entry name" value="HTH_CROC1"/>
    <property type="match status" value="1"/>
</dbReference>
<feature type="domain" description="HTH cro/C1-type" evidence="6">
    <location>
        <begin position="23"/>
        <end position="77"/>
    </location>
</feature>
<dbReference type="Proteomes" id="UP000009131">
    <property type="component" value="Unassembled WGS sequence"/>
</dbReference>
<evidence type="ECO:0000256" key="1">
    <source>
        <dbReference type="ARBA" id="ARBA00003561"/>
    </source>
</evidence>
<dbReference type="InterPro" id="IPR003712">
    <property type="entry name" value="Cyanate_lyase_C"/>
</dbReference>
<dbReference type="SMART" id="SM01116">
    <property type="entry name" value="Cyanate_lyase"/>
    <property type="match status" value="1"/>
</dbReference>
<evidence type="ECO:0000313" key="7">
    <source>
        <dbReference type="EMBL" id="GAA99445.1"/>
    </source>
</evidence>
<dbReference type="PANTHER" id="PTHR34186:SF2">
    <property type="entry name" value="CYANATE HYDRATASE"/>
    <property type="match status" value="1"/>
</dbReference>
<dbReference type="InterPro" id="IPR008076">
    <property type="entry name" value="Cyanase"/>
</dbReference>
<dbReference type="EMBL" id="BABT02000220">
    <property type="protein sequence ID" value="GAA99445.1"/>
    <property type="molecule type" value="Genomic_DNA"/>
</dbReference>
<organism evidence="7 8">
    <name type="scientific">Mixia osmundae (strain CBS 9802 / IAM 14324 / JCM 22182 / KY 12970)</name>
    <dbReference type="NCBI Taxonomy" id="764103"/>
    <lineage>
        <taxon>Eukaryota</taxon>
        <taxon>Fungi</taxon>
        <taxon>Dikarya</taxon>
        <taxon>Basidiomycota</taxon>
        <taxon>Pucciniomycotina</taxon>
        <taxon>Mixiomycetes</taxon>
        <taxon>Mixiales</taxon>
        <taxon>Mixiaceae</taxon>
        <taxon>Mixia</taxon>
    </lineage>
</organism>
<dbReference type="OrthoDB" id="10019422at2759"/>
<dbReference type="SMART" id="SM00530">
    <property type="entry name" value="HTH_XRE"/>
    <property type="match status" value="1"/>
</dbReference>
<dbReference type="CDD" id="cd00559">
    <property type="entry name" value="Cyanase_C"/>
    <property type="match status" value="1"/>
</dbReference>
<dbReference type="HAMAP" id="MF_00535">
    <property type="entry name" value="Cyanate_hydrat"/>
    <property type="match status" value="1"/>
</dbReference>
<dbReference type="STRING" id="764103.G7E9X6"/>
<evidence type="ECO:0000256" key="4">
    <source>
        <dbReference type="ARBA" id="ARBA00035107"/>
    </source>
</evidence>
<dbReference type="PANTHER" id="PTHR34186">
    <property type="entry name" value="CYANATE HYDRATASE"/>
    <property type="match status" value="1"/>
</dbReference>
<reference evidence="7 8" key="2">
    <citation type="journal article" date="2012" name="Open Biol.">
        <title>Characteristics of nucleosomes and linker DNA regions on the genome of the basidiomycete Mixia osmundae revealed by mono- and dinucleosome mapping.</title>
        <authorList>
            <person name="Nishida H."/>
            <person name="Kondo S."/>
            <person name="Matsumoto T."/>
            <person name="Suzuki Y."/>
            <person name="Yoshikawa H."/>
            <person name="Taylor T.D."/>
            <person name="Sugiyama J."/>
        </authorList>
    </citation>
    <scope>NUCLEOTIDE SEQUENCE [LARGE SCALE GENOMIC DNA]</scope>
    <source>
        <strain evidence="8">CBS 9802 / IAM 14324 / JCM 22182 / KY 12970</strain>
    </source>
</reference>